<dbReference type="EMBL" id="VWNA01000001">
    <property type="protein sequence ID" value="MQT14398.1"/>
    <property type="molecule type" value="Genomic_DNA"/>
</dbReference>
<feature type="region of interest" description="Disordered" evidence="1">
    <location>
        <begin position="1"/>
        <end position="20"/>
    </location>
</feature>
<proteinExistence type="predicted"/>
<organism evidence="2 3">
    <name type="scientific">Segnochrobactrum spirostomi</name>
    <dbReference type="NCBI Taxonomy" id="2608987"/>
    <lineage>
        <taxon>Bacteria</taxon>
        <taxon>Pseudomonadati</taxon>
        <taxon>Pseudomonadota</taxon>
        <taxon>Alphaproteobacteria</taxon>
        <taxon>Hyphomicrobiales</taxon>
        <taxon>Segnochrobactraceae</taxon>
        <taxon>Segnochrobactrum</taxon>
    </lineage>
</organism>
<protein>
    <submittedName>
        <fullName evidence="2">DUF935 domain-containing protein</fullName>
    </submittedName>
</protein>
<dbReference type="InterPro" id="IPR009279">
    <property type="entry name" value="Portal_Mu"/>
</dbReference>
<reference evidence="2 3" key="1">
    <citation type="submission" date="2019-09" db="EMBL/GenBank/DDBJ databases">
        <title>Segnochrobactrum spirostomi gen. nov., sp. nov., isolated from the ciliate Spirostomum cf. yagiui and description of a novel family, Segnochrobactraceae fam. nov. within the order Rhizobiales of the class Alphaproteobacteria.</title>
        <authorList>
            <person name="Akter S."/>
            <person name="Shazib S.U.A."/>
            <person name="Shin M.K."/>
        </authorList>
    </citation>
    <scope>NUCLEOTIDE SEQUENCE [LARGE SCALE GENOMIC DNA]</scope>
    <source>
        <strain evidence="2 3">Sp-1</strain>
    </source>
</reference>
<name>A0A6A7Y8U2_9HYPH</name>
<sequence length="534" mass="57445">MARLSTILGPDGRPVDKDLLTGPPIAGPTLAGVRSPISGHPADGMTPSRMAAIHRAAAGGDTLRYYELAEDIEERDLHYTAVLGTRRRQVGQLPIMVEAASDDADHVRHADFVREWVSEDTLGLGLFDVLDAIGKGISITEITWEWSGDGYRPATLDWRSPTWFEPDTLTLDRPLLRGVGGGEELAEHRFMIHRHKAKSGLTARSGIARIASWAWMYKAFTARDWAAFVQNYGQPVRVGRYDASASKEDREVLWRAVANIAGDCAAIIPRSMEIEFIETKSASDGSALYEKRADWLDRQVSKLVLGQVATTDAAPGSHAIGSTHRAVQEDLERYDARLLSATVTQQIVHRMVAFTFGPQSKYPRLRIGRPDDVPIAAIVDAVSKLGPLGLRVEASQIRDRLGLTEPAAGADVEIVGGRQATPPAAPAPVDPSPALQTRRPGALVAHLVELHAASPDTVARLTDQLAQDAAGALAGLTEEVRSAIEDATSLDDAGRRLAALQLAPDDLARALAQAMALADMIGRAAVLDELRAGA</sequence>
<gene>
    <name evidence="2" type="ORF">F0357_17430</name>
</gene>
<evidence type="ECO:0000313" key="3">
    <source>
        <dbReference type="Proteomes" id="UP000332515"/>
    </source>
</evidence>
<dbReference type="AlphaFoldDB" id="A0A6A7Y8U2"/>
<evidence type="ECO:0000256" key="1">
    <source>
        <dbReference type="SAM" id="MobiDB-lite"/>
    </source>
</evidence>
<evidence type="ECO:0000313" key="2">
    <source>
        <dbReference type="EMBL" id="MQT14398.1"/>
    </source>
</evidence>
<dbReference type="Proteomes" id="UP000332515">
    <property type="component" value="Unassembled WGS sequence"/>
</dbReference>
<dbReference type="RefSeq" id="WP_153485047.1">
    <property type="nucleotide sequence ID" value="NZ_VWNA01000001.1"/>
</dbReference>
<dbReference type="Pfam" id="PF06074">
    <property type="entry name" value="Portal_Mu"/>
    <property type="match status" value="1"/>
</dbReference>
<keyword evidence="3" id="KW-1185">Reference proteome</keyword>
<comment type="caution">
    <text evidence="2">The sequence shown here is derived from an EMBL/GenBank/DDBJ whole genome shotgun (WGS) entry which is preliminary data.</text>
</comment>
<accession>A0A6A7Y8U2</accession>